<evidence type="ECO:0000256" key="5">
    <source>
        <dbReference type="RuleBase" id="RU361155"/>
    </source>
</evidence>
<reference evidence="7 8" key="1">
    <citation type="journal article" date="2018" name="Nat. Ecol. Evol.">
        <title>Shark genomes provide insights into elasmobranch evolution and the origin of vertebrates.</title>
        <authorList>
            <person name="Hara Y"/>
            <person name="Yamaguchi K"/>
            <person name="Onimaru K"/>
            <person name="Kadota M"/>
            <person name="Koyanagi M"/>
            <person name="Keeley SD"/>
            <person name="Tatsumi K"/>
            <person name="Tanaka K"/>
            <person name="Motone F"/>
            <person name="Kageyama Y"/>
            <person name="Nozu R"/>
            <person name="Adachi N"/>
            <person name="Nishimura O"/>
            <person name="Nakagawa R"/>
            <person name="Tanegashima C"/>
            <person name="Kiyatake I"/>
            <person name="Matsumoto R"/>
            <person name="Murakumo K"/>
            <person name="Nishida K"/>
            <person name="Terakita A"/>
            <person name="Kuratani S"/>
            <person name="Sato K"/>
            <person name="Hyodo S Kuraku.S."/>
        </authorList>
    </citation>
    <scope>NUCLEOTIDE SEQUENCE [LARGE SCALE GENOMIC DNA]</scope>
</reference>
<keyword evidence="8" id="KW-1185">Reference proteome</keyword>
<name>A0A401T0J6_CHIPU</name>
<dbReference type="AlphaFoldDB" id="A0A401T0J6"/>
<sequence length="348" mass="40980">MTNRMNAQNRAEVSLGVIRAEKIFPALQILENVQQLLSGKFHNSEGIFGFEVLCNVIRFLNSARMSKTNNYYFQYKGCNFVSTIYTKEHLEQLEHFEIKDTDVFIVTYPKSGTIWMQQIMSLIYSDGDPAAVQNKPAIERVPWIEVPNSNFPARPSPRLSVTHLPYHLVPKALKEKKGKIIYVARNPKDVLVSSYYFHQHLALYESPKDFPDFLEKFLEGRVEFSCWFDHIREWYAHKDEFNFLFVTYEELKKDLRASIQKICNFVGRQLDDEKLDSVLEHCRFDIMKKNPMANYEGIPKRSEEGTFLRKGKIGDWKNHFTVAQSEMFDRVFQEKMKDVPLKFIWDNE</sequence>
<evidence type="ECO:0000256" key="2">
    <source>
        <dbReference type="ARBA" id="ARBA00005771"/>
    </source>
</evidence>
<proteinExistence type="inferred from homology"/>
<accession>A0A401T0J6</accession>
<feature type="domain" description="Sulfotransferase" evidence="6">
    <location>
        <begin position="100"/>
        <end position="339"/>
    </location>
</feature>
<dbReference type="PANTHER" id="PTHR11783">
    <property type="entry name" value="SULFOTRANSFERASE SULT"/>
    <property type="match status" value="1"/>
</dbReference>
<dbReference type="Gene3D" id="3.40.50.300">
    <property type="entry name" value="P-loop containing nucleotide triphosphate hydrolases"/>
    <property type="match status" value="1"/>
</dbReference>
<evidence type="ECO:0000256" key="1">
    <source>
        <dbReference type="ARBA" id="ARBA00004496"/>
    </source>
</evidence>
<protein>
    <recommendedName>
        <fullName evidence="5">Sulfotransferase</fullName>
        <ecNumber evidence="5">2.8.2.-</ecNumber>
    </recommendedName>
</protein>
<dbReference type="OMA" id="NAPCKIV"/>
<gene>
    <name evidence="7" type="ORF">chiPu_0014674</name>
</gene>
<dbReference type="InterPro" id="IPR027417">
    <property type="entry name" value="P-loop_NTPase"/>
</dbReference>
<comment type="subcellular location">
    <subcellularLocation>
        <location evidence="1">Cytoplasm</location>
    </subcellularLocation>
</comment>
<comment type="similarity">
    <text evidence="2 5">Belongs to the sulfotransferase 1 family.</text>
</comment>
<dbReference type="GO" id="GO:0005737">
    <property type="term" value="C:cytoplasm"/>
    <property type="evidence" value="ECO:0007669"/>
    <property type="project" value="UniProtKB-SubCell"/>
</dbReference>
<evidence type="ECO:0000256" key="3">
    <source>
        <dbReference type="ARBA" id="ARBA00022490"/>
    </source>
</evidence>
<dbReference type="FunFam" id="3.40.50.300:FF:000433">
    <property type="entry name" value="Estrogen sulfotransferase"/>
    <property type="match status" value="1"/>
</dbReference>
<evidence type="ECO:0000256" key="4">
    <source>
        <dbReference type="ARBA" id="ARBA00022679"/>
    </source>
</evidence>
<dbReference type="InterPro" id="IPR000863">
    <property type="entry name" value="Sulfotransferase_dom"/>
</dbReference>
<dbReference type="Pfam" id="PF00685">
    <property type="entry name" value="Sulfotransfer_1"/>
    <property type="match status" value="1"/>
</dbReference>
<dbReference type="Proteomes" id="UP000287033">
    <property type="component" value="Unassembled WGS sequence"/>
</dbReference>
<dbReference type="SUPFAM" id="SSF52540">
    <property type="entry name" value="P-loop containing nucleoside triphosphate hydrolases"/>
    <property type="match status" value="1"/>
</dbReference>
<dbReference type="EMBL" id="BEZZ01000794">
    <property type="protein sequence ID" value="GCC36182.1"/>
    <property type="molecule type" value="Genomic_DNA"/>
</dbReference>
<evidence type="ECO:0000313" key="8">
    <source>
        <dbReference type="Proteomes" id="UP000287033"/>
    </source>
</evidence>
<comment type="caution">
    <text evidence="7">The sequence shown here is derived from an EMBL/GenBank/DDBJ whole genome shotgun (WGS) entry which is preliminary data.</text>
</comment>
<keyword evidence="3" id="KW-0963">Cytoplasm</keyword>
<dbReference type="STRING" id="137246.A0A401T0J6"/>
<dbReference type="GO" id="GO:0008146">
    <property type="term" value="F:sulfotransferase activity"/>
    <property type="evidence" value="ECO:0007669"/>
    <property type="project" value="InterPro"/>
</dbReference>
<evidence type="ECO:0000313" key="7">
    <source>
        <dbReference type="EMBL" id="GCC36182.1"/>
    </source>
</evidence>
<organism evidence="7 8">
    <name type="scientific">Chiloscyllium punctatum</name>
    <name type="common">Brownbanded bambooshark</name>
    <name type="synonym">Hemiscyllium punctatum</name>
    <dbReference type="NCBI Taxonomy" id="137246"/>
    <lineage>
        <taxon>Eukaryota</taxon>
        <taxon>Metazoa</taxon>
        <taxon>Chordata</taxon>
        <taxon>Craniata</taxon>
        <taxon>Vertebrata</taxon>
        <taxon>Chondrichthyes</taxon>
        <taxon>Elasmobranchii</taxon>
        <taxon>Galeomorphii</taxon>
        <taxon>Galeoidea</taxon>
        <taxon>Orectolobiformes</taxon>
        <taxon>Hemiscylliidae</taxon>
        <taxon>Chiloscyllium</taxon>
    </lineage>
</organism>
<dbReference type="EC" id="2.8.2.-" evidence="5"/>
<keyword evidence="4 5" id="KW-0808">Transferase</keyword>
<dbReference type="OrthoDB" id="205623at2759"/>
<evidence type="ECO:0000259" key="6">
    <source>
        <dbReference type="Pfam" id="PF00685"/>
    </source>
</evidence>